<evidence type="ECO:0000313" key="2">
    <source>
        <dbReference type="Proteomes" id="UP001310594"/>
    </source>
</evidence>
<name>A0AAN7WET9_9PEZI</name>
<organism evidence="1 2">
    <name type="scientific">Elasticomyces elasticus</name>
    <dbReference type="NCBI Taxonomy" id="574655"/>
    <lineage>
        <taxon>Eukaryota</taxon>
        <taxon>Fungi</taxon>
        <taxon>Dikarya</taxon>
        <taxon>Ascomycota</taxon>
        <taxon>Pezizomycotina</taxon>
        <taxon>Dothideomycetes</taxon>
        <taxon>Dothideomycetidae</taxon>
        <taxon>Mycosphaerellales</taxon>
        <taxon>Teratosphaeriaceae</taxon>
        <taxon>Elasticomyces</taxon>
    </lineage>
</organism>
<dbReference type="AlphaFoldDB" id="A0AAN7WET9"/>
<reference evidence="1" key="1">
    <citation type="submission" date="2023-08" db="EMBL/GenBank/DDBJ databases">
        <title>Black Yeasts Isolated from many extreme environments.</title>
        <authorList>
            <person name="Coleine C."/>
            <person name="Stajich J.E."/>
            <person name="Selbmann L."/>
        </authorList>
    </citation>
    <scope>NUCLEOTIDE SEQUENCE</scope>
    <source>
        <strain evidence="1">CCFEE 5810</strain>
    </source>
</reference>
<comment type="caution">
    <text evidence="1">The sequence shown here is derived from an EMBL/GenBank/DDBJ whole genome shotgun (WGS) entry which is preliminary data.</text>
</comment>
<protein>
    <submittedName>
        <fullName evidence="1">Uncharacterized protein</fullName>
    </submittedName>
</protein>
<gene>
    <name evidence="1" type="ORF">LTR97_004114</name>
</gene>
<accession>A0AAN7WET9</accession>
<dbReference type="EMBL" id="JAVRQU010000005">
    <property type="protein sequence ID" value="KAK5703165.1"/>
    <property type="molecule type" value="Genomic_DNA"/>
</dbReference>
<evidence type="ECO:0000313" key="1">
    <source>
        <dbReference type="EMBL" id="KAK5703165.1"/>
    </source>
</evidence>
<sequence length="365" mass="41604">MTSRGSRLGRANERYAISVSGVPEIDLEPLDAVVARCNNLFTFAPHLEPDDAMLANRDQMQEQVSEASEALERARTTLSRVTKTLHEATLAAAMKVPSLLSGDHWYEDTDLLSLWHEDLRQMLKVKPPRDTAHFHAYVKRMLTASVDDHSRRYRATPQYAIQFPAREPDFARRSVGLICNLLKMDGGKAAGFHLLIWGKIKLLRNYDDSPVEGIDANRYRPLFDRAIEALLKRQRYSGYASCVSISEPFPDYYDVARARRDLYAEWHHTGCDEDEIREDDQDSPRIPGQCWHRRNEALMASLNDHAYREVKQNVFLATAHVLPPELVECVLDFALECEDVPVCPGLRDEGVAYLRAYDACRNIAT</sequence>
<proteinExistence type="predicted"/>
<dbReference type="Proteomes" id="UP001310594">
    <property type="component" value="Unassembled WGS sequence"/>
</dbReference>